<evidence type="ECO:0000313" key="1">
    <source>
        <dbReference type="EMBL" id="EHJ94019.1"/>
    </source>
</evidence>
<evidence type="ECO:0000313" key="2">
    <source>
        <dbReference type="Proteomes" id="UP000005756"/>
    </source>
</evidence>
<dbReference type="AlphaFoldDB" id="A0A7U9GH40"/>
<accession>A0A7U9GH40</accession>
<reference evidence="1 2" key="1">
    <citation type="submission" date="2011-10" db="EMBL/GenBank/DDBJ databases">
        <authorList>
            <person name="Quillaguamn J."/>
            <person name="Guzmn D."/>
            <person name="Balderrama-Subieta A."/>
            <person name="Cardona-Ortuo C."/>
            <person name="Guevara-Martnez M."/>
            <person name="Callisaya-Quispe N."/>
        </authorList>
    </citation>
    <scope>NUCLEOTIDE SEQUENCE [LARGE SCALE GENOMIC DNA]</scope>
    <source>
        <strain evidence="1 2">LC1</strain>
    </source>
</reference>
<proteinExistence type="predicted"/>
<dbReference type="EMBL" id="JH393257">
    <property type="protein sequence ID" value="EHJ94019.1"/>
    <property type="molecule type" value="Genomic_DNA"/>
</dbReference>
<name>A0A7U9GH40_9GAMM</name>
<organism evidence="1 2">
    <name type="scientific">Vreelandella boliviensis LC1</name>
    <dbReference type="NCBI Taxonomy" id="1072583"/>
    <lineage>
        <taxon>Bacteria</taxon>
        <taxon>Pseudomonadati</taxon>
        <taxon>Pseudomonadota</taxon>
        <taxon>Gammaproteobacteria</taxon>
        <taxon>Oceanospirillales</taxon>
        <taxon>Halomonadaceae</taxon>
        <taxon>Vreelandella</taxon>
    </lineage>
</organism>
<sequence>MALLLFFIVFLSCLGGSARMGYVGELVFKFLSCLGGSAR</sequence>
<protein>
    <submittedName>
        <fullName evidence="1">Uncharacterized protein</fullName>
    </submittedName>
</protein>
<gene>
    <name evidence="1" type="ORF">KUC_0973</name>
</gene>
<dbReference type="Proteomes" id="UP000005756">
    <property type="component" value="Unassembled WGS sequence"/>
</dbReference>